<accession>A0A820RLZ0</accession>
<organism evidence="1 2">
    <name type="scientific">Rotaria socialis</name>
    <dbReference type="NCBI Taxonomy" id="392032"/>
    <lineage>
        <taxon>Eukaryota</taxon>
        <taxon>Metazoa</taxon>
        <taxon>Spiralia</taxon>
        <taxon>Gnathifera</taxon>
        <taxon>Rotifera</taxon>
        <taxon>Eurotatoria</taxon>
        <taxon>Bdelloidea</taxon>
        <taxon>Philodinida</taxon>
        <taxon>Philodinidae</taxon>
        <taxon>Rotaria</taxon>
    </lineage>
</organism>
<evidence type="ECO:0000313" key="2">
    <source>
        <dbReference type="Proteomes" id="UP000663862"/>
    </source>
</evidence>
<reference evidence="1" key="1">
    <citation type="submission" date="2021-02" db="EMBL/GenBank/DDBJ databases">
        <authorList>
            <person name="Nowell W R."/>
        </authorList>
    </citation>
    <scope>NUCLEOTIDE SEQUENCE</scope>
</reference>
<protein>
    <submittedName>
        <fullName evidence="1">Uncharacterized protein</fullName>
    </submittedName>
</protein>
<dbReference type="EMBL" id="CAJOBQ010000962">
    <property type="protein sequence ID" value="CAF4439294.1"/>
    <property type="molecule type" value="Genomic_DNA"/>
</dbReference>
<name>A0A820RLZ0_9BILA</name>
<dbReference type="Proteomes" id="UP000663862">
    <property type="component" value="Unassembled WGS sequence"/>
</dbReference>
<sequence>SEYPDEQKKID</sequence>
<evidence type="ECO:0000313" key="1">
    <source>
        <dbReference type="EMBL" id="CAF4439294.1"/>
    </source>
</evidence>
<feature type="non-terminal residue" evidence="1">
    <location>
        <position position="1"/>
    </location>
</feature>
<gene>
    <name evidence="1" type="ORF">TSG867_LOCUS16042</name>
</gene>
<comment type="caution">
    <text evidence="1">The sequence shown here is derived from an EMBL/GenBank/DDBJ whole genome shotgun (WGS) entry which is preliminary data.</text>
</comment>
<proteinExistence type="predicted"/>